<dbReference type="Gene3D" id="1.20.5.170">
    <property type="match status" value="1"/>
</dbReference>
<organism evidence="3 4">
    <name type="scientific">Staphylotrichum longicolle</name>
    <dbReference type="NCBI Taxonomy" id="669026"/>
    <lineage>
        <taxon>Eukaryota</taxon>
        <taxon>Fungi</taxon>
        <taxon>Dikarya</taxon>
        <taxon>Ascomycota</taxon>
        <taxon>Pezizomycotina</taxon>
        <taxon>Sordariomycetes</taxon>
        <taxon>Sordariomycetidae</taxon>
        <taxon>Sordariales</taxon>
        <taxon>Chaetomiaceae</taxon>
        <taxon>Staphylotrichum</taxon>
    </lineage>
</organism>
<feature type="domain" description="BZIP" evidence="2">
    <location>
        <begin position="74"/>
        <end position="128"/>
    </location>
</feature>
<feature type="compositionally biased region" description="Polar residues" evidence="1">
    <location>
        <begin position="1"/>
        <end position="18"/>
    </location>
</feature>
<comment type="caution">
    <text evidence="3">The sequence shown here is derived from an EMBL/GenBank/DDBJ whole genome shotgun (WGS) entry which is preliminary data.</text>
</comment>
<dbReference type="PROSITE" id="PS50217">
    <property type="entry name" value="BZIP"/>
    <property type="match status" value="1"/>
</dbReference>
<evidence type="ECO:0000256" key="1">
    <source>
        <dbReference type="SAM" id="MobiDB-lite"/>
    </source>
</evidence>
<accession>A0AAD4F070</accession>
<evidence type="ECO:0000313" key="3">
    <source>
        <dbReference type="EMBL" id="KAG7290575.1"/>
    </source>
</evidence>
<gene>
    <name evidence="3" type="ORF">NEMBOFW57_000578</name>
</gene>
<keyword evidence="4" id="KW-1185">Reference proteome</keyword>
<feature type="compositionally biased region" description="Polar residues" evidence="1">
    <location>
        <begin position="161"/>
        <end position="174"/>
    </location>
</feature>
<feature type="region of interest" description="Disordered" evidence="1">
    <location>
        <begin position="147"/>
        <end position="313"/>
    </location>
</feature>
<evidence type="ECO:0000259" key="2">
    <source>
        <dbReference type="PROSITE" id="PS50217"/>
    </source>
</evidence>
<dbReference type="CDD" id="cd14705">
    <property type="entry name" value="bZIP_Zip1"/>
    <property type="match status" value="1"/>
</dbReference>
<dbReference type="Proteomes" id="UP001197093">
    <property type="component" value="Unassembled WGS sequence"/>
</dbReference>
<dbReference type="GO" id="GO:0003700">
    <property type="term" value="F:DNA-binding transcription factor activity"/>
    <property type="evidence" value="ECO:0007669"/>
    <property type="project" value="InterPro"/>
</dbReference>
<protein>
    <recommendedName>
        <fullName evidence="2">BZIP domain-containing protein</fullName>
    </recommendedName>
</protein>
<dbReference type="EMBL" id="JAHCVI010000001">
    <property type="protein sequence ID" value="KAG7290575.1"/>
    <property type="molecule type" value="Genomic_DNA"/>
</dbReference>
<feature type="region of interest" description="Disordered" evidence="1">
    <location>
        <begin position="68"/>
        <end position="104"/>
    </location>
</feature>
<feature type="compositionally biased region" description="Pro residues" evidence="1">
    <location>
        <begin position="178"/>
        <end position="193"/>
    </location>
</feature>
<name>A0AAD4F070_9PEZI</name>
<feature type="compositionally biased region" description="Polar residues" evidence="1">
    <location>
        <begin position="233"/>
        <end position="242"/>
    </location>
</feature>
<proteinExistence type="predicted"/>
<dbReference type="AlphaFoldDB" id="A0AAD4F070"/>
<evidence type="ECO:0000313" key="4">
    <source>
        <dbReference type="Proteomes" id="UP001197093"/>
    </source>
</evidence>
<feature type="compositionally biased region" description="Low complexity" evidence="1">
    <location>
        <begin position="279"/>
        <end position="294"/>
    </location>
</feature>
<dbReference type="Pfam" id="PF07716">
    <property type="entry name" value="bZIP_2"/>
    <property type="match status" value="1"/>
</dbReference>
<feature type="region of interest" description="Disordered" evidence="1">
    <location>
        <begin position="1"/>
        <end position="28"/>
    </location>
</feature>
<feature type="compositionally biased region" description="Pro residues" evidence="1">
    <location>
        <begin position="248"/>
        <end position="278"/>
    </location>
</feature>
<sequence>MSIPTATTRGAISAQDTQGYGGGWGSGYVTALPAGAARNFDLTEGQPLLAISPEHGEEIVVEVDVHQASIHSDQKRQRNAGASARFRQRKKEREKELQEEMQKLENGRRELERRLEELARRCQDLEAERDFYRNERNRLRDGLYQMPGGQEWVGRGPPSPISRTGGASFTSESNPLIAPHPPLPALQAPPPQPQHHAAAFRQPLAQPLAHTHPRSSSYGEIEPPARRRRTDSEPQLPTSSYNLMAPTTLPPIASPIPPPSHRPAFSIPPSPHVTPPPGAARLPPLRFDPARTPSTTPPPPHRTAAACDSPSPW</sequence>
<feature type="compositionally biased region" description="Basic and acidic residues" evidence="1">
    <location>
        <begin position="91"/>
        <end position="104"/>
    </location>
</feature>
<reference evidence="3" key="1">
    <citation type="submission" date="2023-02" db="EMBL/GenBank/DDBJ databases">
        <authorList>
            <person name="Palmer J.M."/>
        </authorList>
    </citation>
    <scope>NUCLEOTIDE SEQUENCE</scope>
    <source>
        <strain evidence="3">FW57</strain>
    </source>
</reference>
<dbReference type="InterPro" id="IPR004827">
    <property type="entry name" value="bZIP"/>
</dbReference>
<dbReference type="PROSITE" id="PS00036">
    <property type="entry name" value="BZIP_BASIC"/>
    <property type="match status" value="1"/>
</dbReference>